<dbReference type="RefSeq" id="WP_353544241.1">
    <property type="nucleotide sequence ID" value="NZ_BAABRN010000102.1"/>
</dbReference>
<evidence type="ECO:0000313" key="2">
    <source>
        <dbReference type="EMBL" id="GAA5504274.1"/>
    </source>
</evidence>
<organism evidence="2 3">
    <name type="scientific">Deinococcus xinjiangensis</name>
    <dbReference type="NCBI Taxonomy" id="457454"/>
    <lineage>
        <taxon>Bacteria</taxon>
        <taxon>Thermotogati</taxon>
        <taxon>Deinococcota</taxon>
        <taxon>Deinococci</taxon>
        <taxon>Deinococcales</taxon>
        <taxon>Deinococcaceae</taxon>
        <taxon>Deinococcus</taxon>
    </lineage>
</organism>
<proteinExistence type="predicted"/>
<name>A0ABP9VGC4_9DEIO</name>
<evidence type="ECO:0000256" key="1">
    <source>
        <dbReference type="SAM" id="Phobius"/>
    </source>
</evidence>
<dbReference type="EMBL" id="BAABRN010000102">
    <property type="protein sequence ID" value="GAA5504274.1"/>
    <property type="molecule type" value="Genomic_DNA"/>
</dbReference>
<comment type="caution">
    <text evidence="2">The sequence shown here is derived from an EMBL/GenBank/DDBJ whole genome shotgun (WGS) entry which is preliminary data.</text>
</comment>
<protein>
    <submittedName>
        <fullName evidence="2">Uncharacterized protein</fullName>
    </submittedName>
</protein>
<dbReference type="Proteomes" id="UP001458946">
    <property type="component" value="Unassembled WGS sequence"/>
</dbReference>
<accession>A0ABP9VGC4</accession>
<keyword evidence="3" id="KW-1185">Reference proteome</keyword>
<keyword evidence="1" id="KW-1133">Transmembrane helix</keyword>
<keyword evidence="1" id="KW-0472">Membrane</keyword>
<gene>
    <name evidence="2" type="ORF">Dxin01_04043</name>
</gene>
<evidence type="ECO:0000313" key="3">
    <source>
        <dbReference type="Proteomes" id="UP001458946"/>
    </source>
</evidence>
<reference evidence="2 3" key="1">
    <citation type="submission" date="2024-02" db="EMBL/GenBank/DDBJ databases">
        <title>Deinococcus xinjiangensis NBRC 107630.</title>
        <authorList>
            <person name="Ichikawa N."/>
            <person name="Katano-Makiyama Y."/>
            <person name="Hidaka K."/>
        </authorList>
    </citation>
    <scope>NUCLEOTIDE SEQUENCE [LARGE SCALE GENOMIC DNA]</scope>
    <source>
        <strain evidence="2 3">NBRC 107630</strain>
    </source>
</reference>
<feature type="transmembrane region" description="Helical" evidence="1">
    <location>
        <begin position="45"/>
        <end position="63"/>
    </location>
</feature>
<feature type="transmembrane region" description="Helical" evidence="1">
    <location>
        <begin position="18"/>
        <end position="39"/>
    </location>
</feature>
<sequence length="65" mass="6712">MSVIEPDQRPKLTPKARLFVAFVLAVVFLLGVLVGANLIEVKDAVLAGAGAILPTLGQVMVGGRA</sequence>
<keyword evidence="1" id="KW-0812">Transmembrane</keyword>